<dbReference type="OrthoDB" id="143110at2"/>
<keyword evidence="2" id="KW-0012">Acyltransferase</keyword>
<accession>A0A086ZEV9</accession>
<sequence>MGHRFEIRRCGVDDAAMLSRLSVQTYVDTFDGTSSDEDMERFLSRSYDENILRSELANPDSEFYVIECNTVDVGAFRNDGNEHDDAGNDGHNGKDSCARNVIDAAYMKLNFGAAQLEDMGPDAMEIQRLYVRAQYKGIGLGTRLMTFALDRARHRGLNRVWLGVWEHNEPAKRFYSDKGFVRIGQHDFWQGDDRQTDFLLAREV</sequence>
<dbReference type="SUPFAM" id="SSF55729">
    <property type="entry name" value="Acyl-CoA N-acyltransferases (Nat)"/>
    <property type="match status" value="1"/>
</dbReference>
<dbReference type="PANTHER" id="PTHR43877:SF2">
    <property type="entry name" value="AMINOALKYLPHOSPHONATE N-ACETYLTRANSFERASE-RELATED"/>
    <property type="match status" value="1"/>
</dbReference>
<dbReference type="CDD" id="cd04301">
    <property type="entry name" value="NAT_SF"/>
    <property type="match status" value="1"/>
</dbReference>
<dbReference type="Pfam" id="PF00583">
    <property type="entry name" value="Acetyltransf_1"/>
    <property type="match status" value="1"/>
</dbReference>
<dbReference type="Gene3D" id="3.40.630.30">
    <property type="match status" value="1"/>
</dbReference>
<dbReference type="EMBL" id="JGYP01000004">
    <property type="protein sequence ID" value="KFI45059.1"/>
    <property type="molecule type" value="Genomic_DNA"/>
</dbReference>
<dbReference type="InterPro" id="IPR000182">
    <property type="entry name" value="GNAT_dom"/>
</dbReference>
<dbReference type="RefSeq" id="WP_033522349.1">
    <property type="nucleotide sequence ID" value="NZ_JDUS01000020.1"/>
</dbReference>
<dbReference type="PROSITE" id="PS51186">
    <property type="entry name" value="GNAT"/>
    <property type="match status" value="1"/>
</dbReference>
<dbReference type="STRING" id="1437606.BBOH_1321"/>
<name>A0A086ZEV9_9BIFI</name>
<dbReference type="PANTHER" id="PTHR43877">
    <property type="entry name" value="AMINOALKYLPHOSPHONATE N-ACETYLTRANSFERASE-RELATED-RELATED"/>
    <property type="match status" value="1"/>
</dbReference>
<evidence type="ECO:0000313" key="4">
    <source>
        <dbReference type="EMBL" id="KFI45059.1"/>
    </source>
</evidence>
<gene>
    <name evidence="4" type="ORF">BBOH_1321</name>
</gene>
<protein>
    <submittedName>
        <fullName evidence="4">Transcription repressor acetyltransferase, GNAT family</fullName>
    </submittedName>
</protein>
<feature type="domain" description="N-acetyltransferase" evidence="3">
    <location>
        <begin position="5"/>
        <end position="204"/>
    </location>
</feature>
<dbReference type="GO" id="GO:0016747">
    <property type="term" value="F:acyltransferase activity, transferring groups other than amino-acyl groups"/>
    <property type="evidence" value="ECO:0007669"/>
    <property type="project" value="InterPro"/>
</dbReference>
<evidence type="ECO:0000256" key="2">
    <source>
        <dbReference type="ARBA" id="ARBA00023315"/>
    </source>
</evidence>
<keyword evidence="5" id="KW-1185">Reference proteome</keyword>
<dbReference type="eggNOG" id="COG0456">
    <property type="taxonomic scope" value="Bacteria"/>
</dbReference>
<organism evidence="4 5">
    <name type="scientific">Bifidobacterium bohemicum DSM 22767</name>
    <dbReference type="NCBI Taxonomy" id="1437606"/>
    <lineage>
        <taxon>Bacteria</taxon>
        <taxon>Bacillati</taxon>
        <taxon>Actinomycetota</taxon>
        <taxon>Actinomycetes</taxon>
        <taxon>Bifidobacteriales</taxon>
        <taxon>Bifidobacteriaceae</taxon>
        <taxon>Bifidobacterium</taxon>
    </lineage>
</organism>
<dbReference type="Proteomes" id="UP000029096">
    <property type="component" value="Unassembled WGS sequence"/>
</dbReference>
<proteinExistence type="predicted"/>
<reference evidence="4 5" key="1">
    <citation type="submission" date="2014-03" db="EMBL/GenBank/DDBJ databases">
        <title>Genomics of Bifidobacteria.</title>
        <authorList>
            <person name="Ventura M."/>
            <person name="Milani C."/>
            <person name="Lugli G.A."/>
        </authorList>
    </citation>
    <scope>NUCLEOTIDE SEQUENCE [LARGE SCALE GENOMIC DNA]</scope>
    <source>
        <strain evidence="4 5">DSM 22767</strain>
    </source>
</reference>
<evidence type="ECO:0000313" key="5">
    <source>
        <dbReference type="Proteomes" id="UP000029096"/>
    </source>
</evidence>
<dbReference type="AlphaFoldDB" id="A0A086ZEV9"/>
<dbReference type="InterPro" id="IPR050832">
    <property type="entry name" value="Bact_Acetyltransf"/>
</dbReference>
<dbReference type="InterPro" id="IPR016181">
    <property type="entry name" value="Acyl_CoA_acyltransferase"/>
</dbReference>
<comment type="caution">
    <text evidence="4">The sequence shown here is derived from an EMBL/GenBank/DDBJ whole genome shotgun (WGS) entry which is preliminary data.</text>
</comment>
<evidence type="ECO:0000256" key="1">
    <source>
        <dbReference type="ARBA" id="ARBA00022679"/>
    </source>
</evidence>
<keyword evidence="1 4" id="KW-0808">Transferase</keyword>
<evidence type="ECO:0000259" key="3">
    <source>
        <dbReference type="PROSITE" id="PS51186"/>
    </source>
</evidence>